<dbReference type="PANTHER" id="PTHR43309:SF5">
    <property type="entry name" value="5-OXOPROLINASE SUBUNIT C"/>
    <property type="match status" value="1"/>
</dbReference>
<dbReference type="SMART" id="SM00797">
    <property type="entry name" value="AHS2"/>
    <property type="match status" value="1"/>
</dbReference>
<accession>A0ABW5IYA1</accession>
<keyword evidence="3" id="KW-0067">ATP-binding</keyword>
<dbReference type="InterPro" id="IPR029000">
    <property type="entry name" value="Cyclophilin-like_dom_sf"/>
</dbReference>
<dbReference type="Proteomes" id="UP001597468">
    <property type="component" value="Unassembled WGS sequence"/>
</dbReference>
<keyword evidence="2" id="KW-0378">Hydrolase</keyword>
<comment type="caution">
    <text evidence="5">The sequence shown here is derived from an EMBL/GenBank/DDBJ whole genome shotgun (WGS) entry which is preliminary data.</text>
</comment>
<name>A0ABW5IYA1_9FLAO</name>
<evidence type="ECO:0000259" key="4">
    <source>
        <dbReference type="SMART" id="SM00797"/>
    </source>
</evidence>
<dbReference type="InterPro" id="IPR052708">
    <property type="entry name" value="PxpC"/>
</dbReference>
<gene>
    <name evidence="5" type="ORF">ACFSTG_11245</name>
</gene>
<evidence type="ECO:0000256" key="2">
    <source>
        <dbReference type="ARBA" id="ARBA00022801"/>
    </source>
</evidence>
<dbReference type="EMBL" id="JBHULT010000010">
    <property type="protein sequence ID" value="MFD2518473.1"/>
    <property type="molecule type" value="Genomic_DNA"/>
</dbReference>
<dbReference type="InterPro" id="IPR003778">
    <property type="entry name" value="CT_A_B"/>
</dbReference>
<dbReference type="PANTHER" id="PTHR43309">
    <property type="entry name" value="5-OXOPROLINASE SUBUNIT C"/>
    <property type="match status" value="1"/>
</dbReference>
<evidence type="ECO:0000256" key="1">
    <source>
        <dbReference type="ARBA" id="ARBA00022741"/>
    </source>
</evidence>
<keyword evidence="1" id="KW-0547">Nucleotide-binding</keyword>
<feature type="domain" description="Carboxyltransferase" evidence="4">
    <location>
        <begin position="26"/>
        <end position="285"/>
    </location>
</feature>
<proteinExistence type="predicted"/>
<sequence length="285" mass="31482">MKAEAVILQPGLFSTIQDSGRRGLMQYGVPLSGPMDTYAAGMANLLLQNPPGTAILEITLLGPKLRFTGATSIVITGAQLSPHLNGEPLENNKAYHLSGGELLSFGKRLTGCRAYLAVKGGFRTEKVLDSRSWYSVCTRYEKLIKGIGLEYRSSMETLPEHHSGVRFDNYLSAEIVETFKGPEYDCLSEAEKKNLHERVFSVDRNNNRMGIQLQESIENSLKPILTGPVLPGTVQLPPSGKPIVLMRDCQTTGGYPRILQLSEKGINKLTQKIAGDRFRFKILDR</sequence>
<dbReference type="Pfam" id="PF02626">
    <property type="entry name" value="CT_A_B"/>
    <property type="match status" value="1"/>
</dbReference>
<reference evidence="6" key="1">
    <citation type="journal article" date="2019" name="Int. J. Syst. Evol. Microbiol.">
        <title>The Global Catalogue of Microorganisms (GCM) 10K type strain sequencing project: providing services to taxonomists for standard genome sequencing and annotation.</title>
        <authorList>
            <consortium name="The Broad Institute Genomics Platform"/>
            <consortium name="The Broad Institute Genome Sequencing Center for Infectious Disease"/>
            <person name="Wu L."/>
            <person name="Ma J."/>
        </authorList>
    </citation>
    <scope>NUCLEOTIDE SEQUENCE [LARGE SCALE GENOMIC DNA]</scope>
    <source>
        <strain evidence="6">KCTC 42585</strain>
    </source>
</reference>
<keyword evidence="6" id="KW-1185">Reference proteome</keyword>
<dbReference type="RefSeq" id="WP_380752661.1">
    <property type="nucleotide sequence ID" value="NZ_JBHULT010000010.1"/>
</dbReference>
<protein>
    <submittedName>
        <fullName evidence="5">Biotin-dependent carboxyltransferase family protein</fullName>
    </submittedName>
</protein>
<evidence type="ECO:0000313" key="5">
    <source>
        <dbReference type="EMBL" id="MFD2518473.1"/>
    </source>
</evidence>
<evidence type="ECO:0000313" key="6">
    <source>
        <dbReference type="Proteomes" id="UP001597468"/>
    </source>
</evidence>
<evidence type="ECO:0000256" key="3">
    <source>
        <dbReference type="ARBA" id="ARBA00022840"/>
    </source>
</evidence>
<dbReference type="Gene3D" id="2.40.100.10">
    <property type="entry name" value="Cyclophilin-like"/>
    <property type="match status" value="1"/>
</dbReference>
<organism evidence="5 6">
    <name type="scientific">Salinimicrobium flavum</name>
    <dbReference type="NCBI Taxonomy" id="1737065"/>
    <lineage>
        <taxon>Bacteria</taxon>
        <taxon>Pseudomonadati</taxon>
        <taxon>Bacteroidota</taxon>
        <taxon>Flavobacteriia</taxon>
        <taxon>Flavobacteriales</taxon>
        <taxon>Flavobacteriaceae</taxon>
        <taxon>Salinimicrobium</taxon>
    </lineage>
</organism>